<feature type="compositionally biased region" description="Pro residues" evidence="1">
    <location>
        <begin position="1"/>
        <end position="11"/>
    </location>
</feature>
<evidence type="ECO:0000313" key="3">
    <source>
        <dbReference type="Proteomes" id="UP000244336"/>
    </source>
</evidence>
<dbReference type="AlphaFoldDB" id="A0A2T7DKC5"/>
<dbReference type="Gramene" id="PUZ56028">
    <property type="protein sequence ID" value="PUZ56028"/>
    <property type="gene ID" value="GQ55_5G262100"/>
</dbReference>
<keyword evidence="3" id="KW-1185">Reference proteome</keyword>
<gene>
    <name evidence="2" type="ORF">GQ55_5G262100</name>
</gene>
<name>A0A2T7DKC5_9POAL</name>
<organism evidence="2 3">
    <name type="scientific">Panicum hallii var. hallii</name>
    <dbReference type="NCBI Taxonomy" id="1504633"/>
    <lineage>
        <taxon>Eukaryota</taxon>
        <taxon>Viridiplantae</taxon>
        <taxon>Streptophyta</taxon>
        <taxon>Embryophyta</taxon>
        <taxon>Tracheophyta</taxon>
        <taxon>Spermatophyta</taxon>
        <taxon>Magnoliopsida</taxon>
        <taxon>Liliopsida</taxon>
        <taxon>Poales</taxon>
        <taxon>Poaceae</taxon>
        <taxon>PACMAD clade</taxon>
        <taxon>Panicoideae</taxon>
        <taxon>Panicodae</taxon>
        <taxon>Paniceae</taxon>
        <taxon>Panicinae</taxon>
        <taxon>Panicum</taxon>
        <taxon>Panicum sect. Panicum</taxon>
    </lineage>
</organism>
<sequence length="85" mass="9297">MPLPPPNPAVTPAPCVAVARPPRHGSTGRERRRGRHVKRLDATASTLPRLRPGDTVGKRPPPEQPPPPRASNRVGDERRRRRGPG</sequence>
<dbReference type="EMBL" id="CM009753">
    <property type="protein sequence ID" value="PUZ56028.1"/>
    <property type="molecule type" value="Genomic_DNA"/>
</dbReference>
<protein>
    <submittedName>
        <fullName evidence="2">Uncharacterized protein</fullName>
    </submittedName>
</protein>
<accession>A0A2T7DKC5</accession>
<feature type="region of interest" description="Disordered" evidence="1">
    <location>
        <begin position="1"/>
        <end position="85"/>
    </location>
</feature>
<reference evidence="2 3" key="1">
    <citation type="submission" date="2018-04" db="EMBL/GenBank/DDBJ databases">
        <title>WGS assembly of Panicum hallii var. hallii HAL2.</title>
        <authorList>
            <person name="Lovell J."/>
            <person name="Jenkins J."/>
            <person name="Lowry D."/>
            <person name="Mamidi S."/>
            <person name="Sreedasyam A."/>
            <person name="Weng X."/>
            <person name="Barry K."/>
            <person name="Bonette J."/>
            <person name="Campitelli B."/>
            <person name="Daum C."/>
            <person name="Gordon S."/>
            <person name="Gould B."/>
            <person name="Lipzen A."/>
            <person name="MacQueen A."/>
            <person name="Palacio-Mejia J."/>
            <person name="Plott C."/>
            <person name="Shakirov E."/>
            <person name="Shu S."/>
            <person name="Yoshinaga Y."/>
            <person name="Zane M."/>
            <person name="Rokhsar D."/>
            <person name="Grimwood J."/>
            <person name="Schmutz J."/>
            <person name="Juenger T."/>
        </authorList>
    </citation>
    <scope>NUCLEOTIDE SEQUENCE [LARGE SCALE GENOMIC DNA]</scope>
    <source>
        <strain evidence="3">cv. HAL2</strain>
    </source>
</reference>
<evidence type="ECO:0000256" key="1">
    <source>
        <dbReference type="SAM" id="MobiDB-lite"/>
    </source>
</evidence>
<dbReference type="Proteomes" id="UP000244336">
    <property type="component" value="Chromosome 5"/>
</dbReference>
<proteinExistence type="predicted"/>
<evidence type="ECO:0000313" key="2">
    <source>
        <dbReference type="EMBL" id="PUZ56028.1"/>
    </source>
</evidence>